<reference evidence="2 3" key="1">
    <citation type="journal article" date="2019" name="Nat. Ecol. Evol.">
        <title>Megaphylogeny resolves global patterns of mushroom evolution.</title>
        <authorList>
            <person name="Varga T."/>
            <person name="Krizsan K."/>
            <person name="Foldi C."/>
            <person name="Dima B."/>
            <person name="Sanchez-Garcia M."/>
            <person name="Sanchez-Ramirez S."/>
            <person name="Szollosi G.J."/>
            <person name="Szarkandi J.G."/>
            <person name="Papp V."/>
            <person name="Albert L."/>
            <person name="Andreopoulos W."/>
            <person name="Angelini C."/>
            <person name="Antonin V."/>
            <person name="Barry K.W."/>
            <person name="Bougher N.L."/>
            <person name="Buchanan P."/>
            <person name="Buyck B."/>
            <person name="Bense V."/>
            <person name="Catcheside P."/>
            <person name="Chovatia M."/>
            <person name="Cooper J."/>
            <person name="Damon W."/>
            <person name="Desjardin D."/>
            <person name="Finy P."/>
            <person name="Geml J."/>
            <person name="Haridas S."/>
            <person name="Hughes K."/>
            <person name="Justo A."/>
            <person name="Karasinski D."/>
            <person name="Kautmanova I."/>
            <person name="Kiss B."/>
            <person name="Kocsube S."/>
            <person name="Kotiranta H."/>
            <person name="LaButti K.M."/>
            <person name="Lechner B.E."/>
            <person name="Liimatainen K."/>
            <person name="Lipzen A."/>
            <person name="Lukacs Z."/>
            <person name="Mihaltcheva S."/>
            <person name="Morgado L.N."/>
            <person name="Niskanen T."/>
            <person name="Noordeloos M.E."/>
            <person name="Ohm R.A."/>
            <person name="Ortiz-Santana B."/>
            <person name="Ovrebo C."/>
            <person name="Racz N."/>
            <person name="Riley R."/>
            <person name="Savchenko A."/>
            <person name="Shiryaev A."/>
            <person name="Soop K."/>
            <person name="Spirin V."/>
            <person name="Szebenyi C."/>
            <person name="Tomsovsky M."/>
            <person name="Tulloss R.E."/>
            <person name="Uehling J."/>
            <person name="Grigoriev I.V."/>
            <person name="Vagvolgyi C."/>
            <person name="Papp T."/>
            <person name="Martin F.M."/>
            <person name="Miettinen O."/>
            <person name="Hibbett D.S."/>
            <person name="Nagy L.G."/>
        </authorList>
    </citation>
    <scope>NUCLEOTIDE SEQUENCE [LARGE SCALE GENOMIC DNA]</scope>
    <source>
        <strain evidence="2 3">HHB13444</strain>
    </source>
</reference>
<feature type="compositionally biased region" description="Polar residues" evidence="1">
    <location>
        <begin position="135"/>
        <end position="145"/>
    </location>
</feature>
<dbReference type="AlphaFoldDB" id="A0A5C3NKX2"/>
<gene>
    <name evidence="2" type="ORF">K466DRAFT_607612</name>
</gene>
<protein>
    <submittedName>
        <fullName evidence="2">Uncharacterized protein</fullName>
    </submittedName>
</protein>
<feature type="compositionally biased region" description="Basic and acidic residues" evidence="1">
    <location>
        <begin position="17"/>
        <end position="26"/>
    </location>
</feature>
<accession>A0A5C3NKX2</accession>
<evidence type="ECO:0000313" key="3">
    <source>
        <dbReference type="Proteomes" id="UP000308197"/>
    </source>
</evidence>
<proteinExistence type="predicted"/>
<sequence length="191" mass="21123">MRPNDITRIAAEEQRAVRAEKKKKADAISALRSRSMPYSLRANRGPPSRVSEQTLPSSLPVRSPARSQHQPQHPLRCTIAQAENEAIGQANDLLHGLQRNSTAGIDRGCAPSSGRDHWDAAMKEYTALTAKQPRATPQTRGTTDASRWPSLSREEQIVELTADTTRLAWKSVECARRAENTSAPPFISRCM</sequence>
<feature type="region of interest" description="Disordered" evidence="1">
    <location>
        <begin position="131"/>
        <end position="151"/>
    </location>
</feature>
<name>A0A5C3NKX2_9APHY</name>
<organism evidence="2 3">
    <name type="scientific">Polyporus arcularius HHB13444</name>
    <dbReference type="NCBI Taxonomy" id="1314778"/>
    <lineage>
        <taxon>Eukaryota</taxon>
        <taxon>Fungi</taxon>
        <taxon>Dikarya</taxon>
        <taxon>Basidiomycota</taxon>
        <taxon>Agaricomycotina</taxon>
        <taxon>Agaricomycetes</taxon>
        <taxon>Polyporales</taxon>
        <taxon>Polyporaceae</taxon>
        <taxon>Polyporus</taxon>
    </lineage>
</organism>
<evidence type="ECO:0000256" key="1">
    <source>
        <dbReference type="SAM" id="MobiDB-lite"/>
    </source>
</evidence>
<evidence type="ECO:0000313" key="2">
    <source>
        <dbReference type="EMBL" id="TFK77855.1"/>
    </source>
</evidence>
<dbReference type="InParanoid" id="A0A5C3NKX2"/>
<feature type="region of interest" description="Disordered" evidence="1">
    <location>
        <begin position="17"/>
        <end position="72"/>
    </location>
</feature>
<keyword evidence="3" id="KW-1185">Reference proteome</keyword>
<dbReference type="Proteomes" id="UP000308197">
    <property type="component" value="Unassembled WGS sequence"/>
</dbReference>
<dbReference type="EMBL" id="ML213072">
    <property type="protein sequence ID" value="TFK77855.1"/>
    <property type="molecule type" value="Genomic_DNA"/>
</dbReference>